<dbReference type="InterPro" id="IPR021903">
    <property type="entry name" value="DUF3515"/>
</dbReference>
<dbReference type="AlphaFoldDB" id="A0A895XS71"/>
<evidence type="ECO:0000313" key="2">
    <source>
        <dbReference type="EMBL" id="QSB06179.1"/>
    </source>
</evidence>
<keyword evidence="1" id="KW-0472">Membrane</keyword>
<name>A0A895XS71_9ACTN</name>
<keyword evidence="3" id="KW-1185">Reference proteome</keyword>
<keyword evidence="1" id="KW-1133">Transmembrane helix</keyword>
<protein>
    <submittedName>
        <fullName evidence="2">DUF3515 family protein</fullName>
    </submittedName>
</protein>
<reference evidence="2" key="1">
    <citation type="submission" date="2021-02" db="EMBL/GenBank/DDBJ databases">
        <title>Natronoglycomyces albus gen. nov., sp. nov, a haloalkaliphilic actinobacterium from a soda solonchak soil.</title>
        <authorList>
            <person name="Sorokin D.Y."/>
            <person name="Khijniak T.V."/>
            <person name="Zakharycheva A.P."/>
            <person name="Boueva O.V."/>
            <person name="Ariskina E.V."/>
            <person name="Hahnke R.L."/>
            <person name="Bunk B."/>
            <person name="Sproer C."/>
            <person name="Schumann P."/>
            <person name="Evtushenko L.I."/>
            <person name="Kublanov I.V."/>
        </authorList>
    </citation>
    <scope>NUCLEOTIDE SEQUENCE</scope>
    <source>
        <strain evidence="2">DSM 106290</strain>
    </source>
</reference>
<accession>A0A895XS71</accession>
<feature type="transmembrane region" description="Helical" evidence="1">
    <location>
        <begin position="12"/>
        <end position="30"/>
    </location>
</feature>
<dbReference type="KEGG" id="nav:JQS30_04510"/>
<sequence>MSTSSSLRAPFWIATIVAIPVMLLAGYGVYQGISSSTSVSDVDAEADLSPVQVDVPVVEDDHVEVICRALLAKSPSELTDLPSRPVEASNDVSAASAAELSAAWGDPAIVMTCGVDEVEVADTDLVYRWGQVCWFVDEGSEAHVWTSVDREVPVRVEVPAVYEQSGEKVSVLSPVVADAVPAADEAPTGCGS</sequence>
<proteinExistence type="predicted"/>
<dbReference type="Proteomes" id="UP000662939">
    <property type="component" value="Chromosome"/>
</dbReference>
<dbReference type="Pfam" id="PF12028">
    <property type="entry name" value="DUF3515"/>
    <property type="match status" value="1"/>
</dbReference>
<organism evidence="2 3">
    <name type="scientific">Natronoglycomyces albus</name>
    <dbReference type="NCBI Taxonomy" id="2811108"/>
    <lineage>
        <taxon>Bacteria</taxon>
        <taxon>Bacillati</taxon>
        <taxon>Actinomycetota</taxon>
        <taxon>Actinomycetes</taxon>
        <taxon>Glycomycetales</taxon>
        <taxon>Glycomycetaceae</taxon>
        <taxon>Natronoglycomyces</taxon>
    </lineage>
</organism>
<keyword evidence="1" id="KW-0812">Transmembrane</keyword>
<evidence type="ECO:0000313" key="3">
    <source>
        <dbReference type="Proteomes" id="UP000662939"/>
    </source>
</evidence>
<dbReference type="RefSeq" id="WP_213172190.1">
    <property type="nucleotide sequence ID" value="NZ_CP070496.1"/>
</dbReference>
<dbReference type="EMBL" id="CP070496">
    <property type="protein sequence ID" value="QSB06179.1"/>
    <property type="molecule type" value="Genomic_DNA"/>
</dbReference>
<gene>
    <name evidence="2" type="ORF">JQS30_04510</name>
</gene>
<evidence type="ECO:0000256" key="1">
    <source>
        <dbReference type="SAM" id="Phobius"/>
    </source>
</evidence>